<keyword evidence="4" id="KW-0418">Kinase</keyword>
<feature type="region of interest" description="Disordered" evidence="6">
    <location>
        <begin position="345"/>
        <end position="393"/>
    </location>
</feature>
<gene>
    <name evidence="9" type="ORF">FISHEDRAFT_74375</name>
</gene>
<dbReference type="GO" id="GO:1903013">
    <property type="term" value="P:response to differentiation-inducing factor 1"/>
    <property type="evidence" value="ECO:0007669"/>
    <property type="project" value="TreeGrafter"/>
</dbReference>
<protein>
    <recommendedName>
        <fullName evidence="8">Alpha-type protein kinase domain-containing protein</fullName>
    </recommendedName>
</protein>
<dbReference type="PROSITE" id="PS51158">
    <property type="entry name" value="ALPHA_KINASE"/>
    <property type="match status" value="1"/>
</dbReference>
<keyword evidence="5" id="KW-0067">ATP-binding</keyword>
<dbReference type="GO" id="GO:0005524">
    <property type="term" value="F:ATP binding"/>
    <property type="evidence" value="ECO:0007669"/>
    <property type="project" value="UniProtKB-KW"/>
</dbReference>
<evidence type="ECO:0000313" key="10">
    <source>
        <dbReference type="Proteomes" id="UP000054144"/>
    </source>
</evidence>
<evidence type="ECO:0000259" key="8">
    <source>
        <dbReference type="PROSITE" id="PS51158"/>
    </source>
</evidence>
<dbReference type="Proteomes" id="UP000054144">
    <property type="component" value="Unassembled WGS sequence"/>
</dbReference>
<reference evidence="9 10" key="1">
    <citation type="journal article" date="2015" name="Fungal Genet. Biol.">
        <title>Evolution of novel wood decay mechanisms in Agaricales revealed by the genome sequences of Fistulina hepatica and Cylindrobasidium torrendii.</title>
        <authorList>
            <person name="Floudas D."/>
            <person name="Held B.W."/>
            <person name="Riley R."/>
            <person name="Nagy L.G."/>
            <person name="Koehler G."/>
            <person name="Ransdell A.S."/>
            <person name="Younus H."/>
            <person name="Chow J."/>
            <person name="Chiniquy J."/>
            <person name="Lipzen A."/>
            <person name="Tritt A."/>
            <person name="Sun H."/>
            <person name="Haridas S."/>
            <person name="LaButti K."/>
            <person name="Ohm R.A."/>
            <person name="Kues U."/>
            <person name="Blanchette R.A."/>
            <person name="Grigoriev I.V."/>
            <person name="Minto R.E."/>
            <person name="Hibbett D.S."/>
        </authorList>
    </citation>
    <scope>NUCLEOTIDE SEQUENCE [LARGE SCALE GENOMIC DNA]</scope>
    <source>
        <strain evidence="9 10">ATCC 64428</strain>
    </source>
</reference>
<keyword evidence="1" id="KW-0723">Serine/threonine-protein kinase</keyword>
<dbReference type="InterPro" id="IPR051852">
    <property type="entry name" value="Alpha-type_PK"/>
</dbReference>
<dbReference type="SMART" id="SM00811">
    <property type="entry name" value="Alpha_kinase"/>
    <property type="match status" value="1"/>
</dbReference>
<name>A0A0D7A9M1_9AGAR</name>
<dbReference type="SUPFAM" id="SSF56112">
    <property type="entry name" value="Protein kinase-like (PK-like)"/>
    <property type="match status" value="1"/>
</dbReference>
<keyword evidence="10" id="KW-1185">Reference proteome</keyword>
<evidence type="ECO:0000256" key="6">
    <source>
        <dbReference type="SAM" id="MobiDB-lite"/>
    </source>
</evidence>
<feature type="compositionally biased region" description="Low complexity" evidence="6">
    <location>
        <begin position="681"/>
        <end position="690"/>
    </location>
</feature>
<dbReference type="EMBL" id="KN881929">
    <property type="protein sequence ID" value="KIY47707.1"/>
    <property type="molecule type" value="Genomic_DNA"/>
</dbReference>
<keyword evidence="7" id="KW-0472">Membrane</keyword>
<dbReference type="PANTHER" id="PTHR45992">
    <property type="entry name" value="EUKARYOTIC ELONGATION FACTOR 2 KINASE-RELATED"/>
    <property type="match status" value="1"/>
</dbReference>
<sequence>MSTGPHSQCNGCGKVFELLRKPLINDLCLRCDASLTGRPEKDYPQCDGCGQLFKLLPSGDKECGVCVTALQTRQIASLASSPATSRTVSGSGAFLAGNSGTLSPTSGSSGSFGSINLNVPRLSAAGTGNFGTSVSHGSTGIGSAISRAMENPANTRHRNPSPLIIQSGEYPLALSRDNARTNRTEDIVQYMQQSHAAAIRNAGGPSHVAKSKLTIPSSPGLKVIQRFDIKISKICNADNSVPPEVYPQMLTLPGNLGWHEVCDMFRHHVDRVYTMKYKHRIQSNDEFTVTFTSQGSVIPESLQGGTLQDIWVEAPQACLPHRNAKKAANARMMEFTLHVHYTPPESLMGSSSKKKGKSVMRSVSSMPSGTKRGRSPEIYSSSELTSPQAKRPSISGTHRYMTLVQTAFQEIIVRKMTCTINSNTHVAEWITAKDDLCVRIGQDAVACGKTKTMFNMIIDGVTYAAKCYGGSGTDLPHVSSAQNFQSLKDELHRQELASLCIRFFIEACRHSGVQIADISPAQQFITKAGPLAWIVDEELPSRVVRKFSGTLVAGENHTDLIGETCDALAHFSMYDSDGYMVLVDIQGIATHTVINGMFGVDKYILFDFQIHSTDEVMGMGDMSLPGILSFCQQHVCNNICRSLDMTPLDSDNIIAINRTVIIHSGEWVASDIDSTKDDDSASAQETSSSAEPHSSDSTKSHVICGQAALTHTDQQYSFSCGGTGFSVGPLRILPCVMKAILSSTSSFKGHGILGSMADDHENDRACSTYRVGEVLRYAQANKYMHFFRLACDELSIGQSSSNLAIEIAEVAFMDVYLVEDDAGSSTASPINCLVTTKPIFQGEDIRIHCVKTAGALAAPATSVQTGSLHETLHAFSHFTYIASNSQCVVKDFFVIEVDNAQKKFMVIAFDLCGYVALLGGFLVLVY</sequence>
<keyword evidence="7" id="KW-1133">Transmembrane helix</keyword>
<evidence type="ECO:0000313" key="9">
    <source>
        <dbReference type="EMBL" id="KIY47707.1"/>
    </source>
</evidence>
<dbReference type="GO" id="GO:0031037">
    <property type="term" value="P:myosin II filament disassembly"/>
    <property type="evidence" value="ECO:0007669"/>
    <property type="project" value="TreeGrafter"/>
</dbReference>
<keyword evidence="7" id="KW-0812">Transmembrane</keyword>
<dbReference type="InterPro" id="IPR004166">
    <property type="entry name" value="a-kinase_dom"/>
</dbReference>
<dbReference type="Pfam" id="PF02816">
    <property type="entry name" value="Alpha_kinase"/>
    <property type="match status" value="2"/>
</dbReference>
<evidence type="ECO:0000256" key="1">
    <source>
        <dbReference type="ARBA" id="ARBA00022527"/>
    </source>
</evidence>
<feature type="domain" description="Alpha-type protein kinase" evidence="8">
    <location>
        <begin position="421"/>
        <end position="648"/>
    </location>
</feature>
<dbReference type="InterPro" id="IPR011009">
    <property type="entry name" value="Kinase-like_dom_sf"/>
</dbReference>
<dbReference type="AlphaFoldDB" id="A0A0D7A9M1"/>
<evidence type="ECO:0000256" key="2">
    <source>
        <dbReference type="ARBA" id="ARBA00022679"/>
    </source>
</evidence>
<accession>A0A0D7A9M1</accession>
<dbReference type="Gene3D" id="3.20.200.10">
    <property type="entry name" value="MHCK/EF2 kinase"/>
    <property type="match status" value="1"/>
</dbReference>
<dbReference type="CDD" id="cd04515">
    <property type="entry name" value="Alpha_kinase"/>
    <property type="match status" value="1"/>
</dbReference>
<evidence type="ECO:0000256" key="5">
    <source>
        <dbReference type="ARBA" id="ARBA00022840"/>
    </source>
</evidence>
<feature type="transmembrane region" description="Helical" evidence="7">
    <location>
        <begin position="904"/>
        <end position="925"/>
    </location>
</feature>
<dbReference type="GO" id="GO:0004674">
    <property type="term" value="F:protein serine/threonine kinase activity"/>
    <property type="evidence" value="ECO:0007669"/>
    <property type="project" value="UniProtKB-KW"/>
</dbReference>
<dbReference type="PANTHER" id="PTHR45992:SF2">
    <property type="entry name" value="EUKARYOTIC ELONGATION FACTOR 2 KINASE"/>
    <property type="match status" value="1"/>
</dbReference>
<organism evidence="9 10">
    <name type="scientific">Fistulina hepatica ATCC 64428</name>
    <dbReference type="NCBI Taxonomy" id="1128425"/>
    <lineage>
        <taxon>Eukaryota</taxon>
        <taxon>Fungi</taxon>
        <taxon>Dikarya</taxon>
        <taxon>Basidiomycota</taxon>
        <taxon>Agaricomycotina</taxon>
        <taxon>Agaricomycetes</taxon>
        <taxon>Agaricomycetidae</taxon>
        <taxon>Agaricales</taxon>
        <taxon>Fistulinaceae</taxon>
        <taxon>Fistulina</taxon>
    </lineage>
</organism>
<evidence type="ECO:0000256" key="3">
    <source>
        <dbReference type="ARBA" id="ARBA00022741"/>
    </source>
</evidence>
<feature type="region of interest" description="Disordered" evidence="6">
    <location>
        <begin position="673"/>
        <end position="699"/>
    </location>
</feature>
<feature type="compositionally biased region" description="Polar residues" evidence="6">
    <location>
        <begin position="378"/>
        <end position="388"/>
    </location>
</feature>
<dbReference type="OrthoDB" id="301415at2759"/>
<keyword evidence="3" id="KW-0547">Nucleotide-binding</keyword>
<proteinExistence type="predicted"/>
<evidence type="ECO:0000256" key="4">
    <source>
        <dbReference type="ARBA" id="ARBA00022777"/>
    </source>
</evidence>
<keyword evidence="2" id="KW-0808">Transferase</keyword>
<evidence type="ECO:0000256" key="7">
    <source>
        <dbReference type="SAM" id="Phobius"/>
    </source>
</evidence>